<dbReference type="InterPro" id="IPR011009">
    <property type="entry name" value="Kinase-like_dom_sf"/>
</dbReference>
<dbReference type="InterPro" id="IPR051681">
    <property type="entry name" value="Ser/Thr_Kinases-Pseudokinases"/>
</dbReference>
<feature type="domain" description="Protein kinase" evidence="1">
    <location>
        <begin position="1"/>
        <end position="248"/>
    </location>
</feature>
<gene>
    <name evidence="2" type="ORF">M407DRAFT_241460</name>
</gene>
<dbReference type="STRING" id="1051891.A0A0C3QJE0"/>
<sequence>MVAVKVLRPVGLDGCSESEALPKMIERASREAHVWLAIDHPNVVPLVGYTFTPVLSLISPWHEKGNLRNYIFSNPDVDRLKLLLDIAKGLAYLHSRRTPLVHGDIKPENILINDRGDALIMDFGLAMVMEANPWYSSSHRQGGSLRWMAPELLLNGKETRSCRSDVYSYGGVAFEVMTSEPPHLGRSDTEISLAICDPNAPKEPFDQWAKYPQVPEAMKEMIVKCWSRRSEKRPTMAGIEERLGKLVN</sequence>
<dbReference type="Proteomes" id="UP000054248">
    <property type="component" value="Unassembled WGS sequence"/>
</dbReference>
<dbReference type="PROSITE" id="PS00108">
    <property type="entry name" value="PROTEIN_KINASE_ST"/>
    <property type="match status" value="1"/>
</dbReference>
<dbReference type="Gene3D" id="1.10.510.10">
    <property type="entry name" value="Transferase(Phosphotransferase) domain 1"/>
    <property type="match status" value="1"/>
</dbReference>
<dbReference type="InterPro" id="IPR000719">
    <property type="entry name" value="Prot_kinase_dom"/>
</dbReference>
<dbReference type="GO" id="GO:0005524">
    <property type="term" value="F:ATP binding"/>
    <property type="evidence" value="ECO:0007669"/>
    <property type="project" value="InterPro"/>
</dbReference>
<dbReference type="OrthoDB" id="26722at2759"/>
<dbReference type="SMART" id="SM00220">
    <property type="entry name" value="S_TKc"/>
    <property type="match status" value="1"/>
</dbReference>
<protein>
    <recommendedName>
        <fullName evidence="1">Protein kinase domain-containing protein</fullName>
    </recommendedName>
</protein>
<proteinExistence type="predicted"/>
<dbReference type="SUPFAM" id="SSF56112">
    <property type="entry name" value="Protein kinase-like (PK-like)"/>
    <property type="match status" value="1"/>
</dbReference>
<evidence type="ECO:0000313" key="2">
    <source>
        <dbReference type="EMBL" id="KIO32375.1"/>
    </source>
</evidence>
<dbReference type="InterPro" id="IPR008271">
    <property type="entry name" value="Ser/Thr_kinase_AS"/>
</dbReference>
<reference evidence="3" key="2">
    <citation type="submission" date="2015-01" db="EMBL/GenBank/DDBJ databases">
        <title>Evolutionary Origins and Diversification of the Mycorrhizal Mutualists.</title>
        <authorList>
            <consortium name="DOE Joint Genome Institute"/>
            <consortium name="Mycorrhizal Genomics Consortium"/>
            <person name="Kohler A."/>
            <person name="Kuo A."/>
            <person name="Nagy L.G."/>
            <person name="Floudas D."/>
            <person name="Copeland A."/>
            <person name="Barry K.W."/>
            <person name="Cichocki N."/>
            <person name="Veneault-Fourrey C."/>
            <person name="LaButti K."/>
            <person name="Lindquist E.A."/>
            <person name="Lipzen A."/>
            <person name="Lundell T."/>
            <person name="Morin E."/>
            <person name="Murat C."/>
            <person name="Riley R."/>
            <person name="Ohm R."/>
            <person name="Sun H."/>
            <person name="Tunlid A."/>
            <person name="Henrissat B."/>
            <person name="Grigoriev I.V."/>
            <person name="Hibbett D.S."/>
            <person name="Martin F."/>
        </authorList>
    </citation>
    <scope>NUCLEOTIDE SEQUENCE [LARGE SCALE GENOMIC DNA]</scope>
    <source>
        <strain evidence="3">MUT 4182</strain>
    </source>
</reference>
<dbReference type="AlphaFoldDB" id="A0A0C3QJE0"/>
<name>A0A0C3QJE0_9AGAM</name>
<dbReference type="EMBL" id="KN822955">
    <property type="protein sequence ID" value="KIO32375.1"/>
    <property type="molecule type" value="Genomic_DNA"/>
</dbReference>
<organism evidence="2 3">
    <name type="scientific">Tulasnella calospora MUT 4182</name>
    <dbReference type="NCBI Taxonomy" id="1051891"/>
    <lineage>
        <taxon>Eukaryota</taxon>
        <taxon>Fungi</taxon>
        <taxon>Dikarya</taxon>
        <taxon>Basidiomycota</taxon>
        <taxon>Agaricomycotina</taxon>
        <taxon>Agaricomycetes</taxon>
        <taxon>Cantharellales</taxon>
        <taxon>Tulasnellaceae</taxon>
        <taxon>Tulasnella</taxon>
    </lineage>
</organism>
<dbReference type="PIRSF" id="PIRSF000654">
    <property type="entry name" value="Integrin-linked_kinase"/>
    <property type="match status" value="1"/>
</dbReference>
<dbReference type="HOGENOM" id="CLU_000288_7_18_1"/>
<dbReference type="GO" id="GO:0004674">
    <property type="term" value="F:protein serine/threonine kinase activity"/>
    <property type="evidence" value="ECO:0007669"/>
    <property type="project" value="TreeGrafter"/>
</dbReference>
<accession>A0A0C3QJE0</accession>
<evidence type="ECO:0000259" key="1">
    <source>
        <dbReference type="PROSITE" id="PS50011"/>
    </source>
</evidence>
<keyword evidence="3" id="KW-1185">Reference proteome</keyword>
<dbReference type="PROSITE" id="PS50011">
    <property type="entry name" value="PROTEIN_KINASE_DOM"/>
    <property type="match status" value="1"/>
</dbReference>
<dbReference type="PANTHER" id="PTHR44329">
    <property type="entry name" value="SERINE/THREONINE-PROTEIN KINASE TNNI3K-RELATED"/>
    <property type="match status" value="1"/>
</dbReference>
<dbReference type="Pfam" id="PF07714">
    <property type="entry name" value="PK_Tyr_Ser-Thr"/>
    <property type="match status" value="1"/>
</dbReference>
<reference evidence="2 3" key="1">
    <citation type="submission" date="2014-04" db="EMBL/GenBank/DDBJ databases">
        <authorList>
            <consortium name="DOE Joint Genome Institute"/>
            <person name="Kuo A."/>
            <person name="Girlanda M."/>
            <person name="Perotto S."/>
            <person name="Kohler A."/>
            <person name="Nagy L.G."/>
            <person name="Floudas D."/>
            <person name="Copeland A."/>
            <person name="Barry K.W."/>
            <person name="Cichocki N."/>
            <person name="Veneault-Fourrey C."/>
            <person name="LaButti K."/>
            <person name="Lindquist E.A."/>
            <person name="Lipzen A."/>
            <person name="Lundell T."/>
            <person name="Morin E."/>
            <person name="Murat C."/>
            <person name="Sun H."/>
            <person name="Tunlid A."/>
            <person name="Henrissat B."/>
            <person name="Grigoriev I.V."/>
            <person name="Hibbett D.S."/>
            <person name="Martin F."/>
            <person name="Nordberg H.P."/>
            <person name="Cantor M.N."/>
            <person name="Hua S.X."/>
        </authorList>
    </citation>
    <scope>NUCLEOTIDE SEQUENCE [LARGE SCALE GENOMIC DNA]</scope>
    <source>
        <strain evidence="2 3">MUT 4182</strain>
    </source>
</reference>
<dbReference type="InterPro" id="IPR001245">
    <property type="entry name" value="Ser-Thr/Tyr_kinase_cat_dom"/>
</dbReference>
<evidence type="ECO:0000313" key="3">
    <source>
        <dbReference type="Proteomes" id="UP000054248"/>
    </source>
</evidence>